<keyword evidence="2" id="KW-1185">Reference proteome</keyword>
<protein>
    <submittedName>
        <fullName evidence="1">IS982 family transposase</fullName>
    </submittedName>
</protein>
<proteinExistence type="predicted"/>
<sequence length="285" mass="31914">MKIDDDWAGIARLPGRPPRLSHSELLCLAVIQALPGFHSEARRPRPVRAHYRVMCPYVPQDAGYNELLRAALPQVKRLIRVLAKDTDFWHDTVWICDSTPVPCGMSRPTVKRCEVAGWAGCGYCSSHSRFYWGLRLFLACAPSGMPILWALAGPKLDEREVLAAMLEVDTQLVRERPGLLLNTDKGFASRAFERSPSEQGITLLWPSMKREAARPGEPMLKKVRQLIESVNDTLKGQLDLEQHGGRTCEGVAVRVVQRVLVPATVVWHNFQTGQAVSRSLTAYDH</sequence>
<name>A0ABW0XTJ6_9ACTN</name>
<evidence type="ECO:0000313" key="1">
    <source>
        <dbReference type="EMBL" id="MFC5673671.1"/>
    </source>
</evidence>
<evidence type="ECO:0000313" key="2">
    <source>
        <dbReference type="Proteomes" id="UP001596183"/>
    </source>
</evidence>
<dbReference type="RefSeq" id="WP_381217843.1">
    <property type="nucleotide sequence ID" value="NZ_JBHSPC010000093.1"/>
</dbReference>
<dbReference type="Proteomes" id="UP001596183">
    <property type="component" value="Unassembled WGS sequence"/>
</dbReference>
<gene>
    <name evidence="1" type="ORF">ACFP2V_27325</name>
</gene>
<reference evidence="2" key="1">
    <citation type="journal article" date="2019" name="Int. J. Syst. Evol. Microbiol.">
        <title>The Global Catalogue of Microorganisms (GCM) 10K type strain sequencing project: providing services to taxonomists for standard genome sequencing and annotation.</title>
        <authorList>
            <consortium name="The Broad Institute Genomics Platform"/>
            <consortium name="The Broad Institute Genome Sequencing Center for Infectious Disease"/>
            <person name="Wu L."/>
            <person name="Ma J."/>
        </authorList>
    </citation>
    <scope>NUCLEOTIDE SEQUENCE [LARGE SCALE GENOMIC DNA]</scope>
    <source>
        <strain evidence="2">JCM 13852</strain>
    </source>
</reference>
<accession>A0ABW0XTJ6</accession>
<organism evidence="1 2">
    <name type="scientific">Streptomyces incanus</name>
    <dbReference type="NCBI Taxonomy" id="887453"/>
    <lineage>
        <taxon>Bacteria</taxon>
        <taxon>Bacillati</taxon>
        <taxon>Actinomycetota</taxon>
        <taxon>Actinomycetes</taxon>
        <taxon>Kitasatosporales</taxon>
        <taxon>Streptomycetaceae</taxon>
        <taxon>Streptomyces</taxon>
    </lineage>
</organism>
<dbReference type="NCBIfam" id="NF033520">
    <property type="entry name" value="transpos_IS982"/>
    <property type="match status" value="1"/>
</dbReference>
<dbReference type="EMBL" id="JBHSPC010000093">
    <property type="protein sequence ID" value="MFC5673671.1"/>
    <property type="molecule type" value="Genomic_DNA"/>
</dbReference>
<comment type="caution">
    <text evidence="1">The sequence shown here is derived from an EMBL/GenBank/DDBJ whole genome shotgun (WGS) entry which is preliminary data.</text>
</comment>